<reference evidence="2" key="1">
    <citation type="submission" date="2006-10" db="EMBL/GenBank/DDBJ databases">
        <authorList>
            <person name="Amadeo P."/>
            <person name="Zhao Q."/>
            <person name="Wortman J."/>
            <person name="Fraser-Liggett C."/>
            <person name="Carlton J."/>
        </authorList>
    </citation>
    <scope>NUCLEOTIDE SEQUENCE</scope>
    <source>
        <strain evidence="2">G3</strain>
    </source>
</reference>
<keyword evidence="3" id="KW-1185">Reference proteome</keyword>
<dbReference type="VEuPathDB" id="TrichDB:TVAG_491050"/>
<dbReference type="InterPro" id="IPR009091">
    <property type="entry name" value="RCC1/BLIP-II"/>
</dbReference>
<evidence type="ECO:0000313" key="3">
    <source>
        <dbReference type="Proteomes" id="UP000001542"/>
    </source>
</evidence>
<evidence type="ECO:0008006" key="4">
    <source>
        <dbReference type="Google" id="ProtNLM"/>
    </source>
</evidence>
<feature type="repeat" description="RCC1" evidence="1">
    <location>
        <begin position="228"/>
        <end position="280"/>
    </location>
</feature>
<accession>A2E048</accession>
<dbReference type="EMBL" id="DS113277">
    <property type="protein sequence ID" value="EAY13967.1"/>
    <property type="molecule type" value="Genomic_DNA"/>
</dbReference>
<name>A2E048_TRIV3</name>
<protein>
    <recommendedName>
        <fullName evidence="4">Regulator of chromosome condensation family protein</fullName>
    </recommendedName>
</protein>
<dbReference type="InParanoid" id="A2E048"/>
<dbReference type="SMR" id="A2E048"/>
<dbReference type="Proteomes" id="UP000001542">
    <property type="component" value="Unassembled WGS sequence"/>
</dbReference>
<dbReference type="AlphaFoldDB" id="A2E048"/>
<dbReference type="RefSeq" id="XP_001326190.1">
    <property type="nucleotide sequence ID" value="XM_001326155.1"/>
</dbReference>
<dbReference type="STRING" id="5722.A2E048"/>
<dbReference type="VEuPathDB" id="TrichDB:TVAGG3_0219140"/>
<evidence type="ECO:0000313" key="2">
    <source>
        <dbReference type="EMBL" id="EAY13967.1"/>
    </source>
</evidence>
<dbReference type="GO" id="GO:0005737">
    <property type="term" value="C:cytoplasm"/>
    <property type="evidence" value="ECO:0000318"/>
    <property type="project" value="GO_Central"/>
</dbReference>
<sequence length="836" mass="92549">MTYQLSSAGYTGSRLCRPGTAKLAEILNAPADIIYYACGWKFNVFYTSAHQWFGCGDNEFNQMGYTSGDTDKIHVLAHLKDIIPTIFVCGDKFTAIVSEDGLLYTMGHDYGRTPTKRTLEHKISFIAAGQQSLVAIPDGPGIYFCESGKSEMKYECKNITFVDAAAGETQFLALSNDGRVFSWGKGKPCGQGSKFVSQIPKPVNIEGNPTIARVFAYNNTSFLLDTDNHLWAAGNNKNGQAGLGPSIKVTNTFLRIPDFTDNTITSVSVGDAMSYVLTEQGEVFSTGDGDDSRLMQDHIDSSSVFSPCALLKRKRVCFISAGCSHVIVASGMRSILPHPILGLSSATSSYPKTFTSISKNFVVDISDASFNILGYERGDIVEFDGCGQVCIEGLIYTNEVALRKSNGEIITANEKEYSSYHAIFKLVSRKSGGPFVEKYGRSDIKYIFDQSHEKCLYRHGFVCGEKVSHELLGEGIVYGVLGGSIWFGWKEDNWDASRSELVDPLQIHSLLSITESKRKIERMELFPGKIANVETEPCDLLKSYGILRGDICFNGDKLVRVLGSFLHFAVVQTVVGGKLSTELPSNLILKRRKSNSPVLTTIISLNGQAVDVDVSYREEDNLYPLDRILSHRGFGTVIGKDINSSEYWVYMDDIYVLNGGCILVPHTNLQVIRRIGSCQTSSDIYSFSFETFYESNLNPGDVCSIEGDNYLVLGVQPDEHLYKLLDLTRKVTICRSVHDSDDWDVIYRSGFDYKRTDKTLRNLECQFSVCLESFEGRRMKPGDLVCTPEGSAVVVGMLVDDVWFKHDEDCGSVCFPPQSIFGSSIKVIKRLGTDLL</sequence>
<dbReference type="eggNOG" id="KOG1426">
    <property type="taxonomic scope" value="Eukaryota"/>
</dbReference>
<evidence type="ECO:0000256" key="1">
    <source>
        <dbReference type="PROSITE-ProRule" id="PRU00235"/>
    </source>
</evidence>
<dbReference type="PANTHER" id="PTHR45982">
    <property type="entry name" value="REGULATOR OF CHROMOSOME CONDENSATION"/>
    <property type="match status" value="1"/>
</dbReference>
<dbReference type="OrthoDB" id="61110at2759"/>
<proteinExistence type="predicted"/>
<dbReference type="InterPro" id="IPR051553">
    <property type="entry name" value="Ran_GTPase-activating"/>
</dbReference>
<organism evidence="2 3">
    <name type="scientific">Trichomonas vaginalis (strain ATCC PRA-98 / G3)</name>
    <dbReference type="NCBI Taxonomy" id="412133"/>
    <lineage>
        <taxon>Eukaryota</taxon>
        <taxon>Metamonada</taxon>
        <taxon>Parabasalia</taxon>
        <taxon>Trichomonadida</taxon>
        <taxon>Trichomonadidae</taxon>
        <taxon>Trichomonas</taxon>
    </lineage>
</organism>
<dbReference type="PROSITE" id="PS50012">
    <property type="entry name" value="RCC1_3"/>
    <property type="match status" value="1"/>
</dbReference>
<dbReference type="KEGG" id="tva:4771954"/>
<gene>
    <name evidence="2" type="ORF">TVAG_491050</name>
</gene>
<dbReference type="PANTHER" id="PTHR45982:SF11">
    <property type="entry name" value="E3 UBIQUITIN-PROTEIN LIGASE HERC1 ISOFORM X1-RELATED"/>
    <property type="match status" value="1"/>
</dbReference>
<dbReference type="InterPro" id="IPR000408">
    <property type="entry name" value="Reg_chr_condens"/>
</dbReference>
<reference evidence="2" key="2">
    <citation type="journal article" date="2007" name="Science">
        <title>Draft genome sequence of the sexually transmitted pathogen Trichomonas vaginalis.</title>
        <authorList>
            <person name="Carlton J.M."/>
            <person name="Hirt R.P."/>
            <person name="Silva J.C."/>
            <person name="Delcher A.L."/>
            <person name="Schatz M."/>
            <person name="Zhao Q."/>
            <person name="Wortman J.R."/>
            <person name="Bidwell S.L."/>
            <person name="Alsmark U.C.M."/>
            <person name="Besteiro S."/>
            <person name="Sicheritz-Ponten T."/>
            <person name="Noel C.J."/>
            <person name="Dacks J.B."/>
            <person name="Foster P.G."/>
            <person name="Simillion C."/>
            <person name="Van de Peer Y."/>
            <person name="Miranda-Saavedra D."/>
            <person name="Barton G.J."/>
            <person name="Westrop G.D."/>
            <person name="Mueller S."/>
            <person name="Dessi D."/>
            <person name="Fiori P.L."/>
            <person name="Ren Q."/>
            <person name="Paulsen I."/>
            <person name="Zhang H."/>
            <person name="Bastida-Corcuera F.D."/>
            <person name="Simoes-Barbosa A."/>
            <person name="Brown M.T."/>
            <person name="Hayes R.D."/>
            <person name="Mukherjee M."/>
            <person name="Okumura C.Y."/>
            <person name="Schneider R."/>
            <person name="Smith A.J."/>
            <person name="Vanacova S."/>
            <person name="Villalvazo M."/>
            <person name="Haas B.J."/>
            <person name="Pertea M."/>
            <person name="Feldblyum T.V."/>
            <person name="Utterback T.R."/>
            <person name="Shu C.L."/>
            <person name="Osoegawa K."/>
            <person name="de Jong P.J."/>
            <person name="Hrdy I."/>
            <person name="Horvathova L."/>
            <person name="Zubacova Z."/>
            <person name="Dolezal P."/>
            <person name="Malik S.B."/>
            <person name="Logsdon J.M. Jr."/>
            <person name="Henze K."/>
            <person name="Gupta A."/>
            <person name="Wang C.C."/>
            <person name="Dunne R.L."/>
            <person name="Upcroft J.A."/>
            <person name="Upcroft P."/>
            <person name="White O."/>
            <person name="Salzberg S.L."/>
            <person name="Tang P."/>
            <person name="Chiu C.-H."/>
            <person name="Lee Y.-S."/>
            <person name="Embley T.M."/>
            <person name="Coombs G.H."/>
            <person name="Mottram J.C."/>
            <person name="Tachezy J."/>
            <person name="Fraser-Liggett C.M."/>
            <person name="Johnson P.J."/>
        </authorList>
    </citation>
    <scope>NUCLEOTIDE SEQUENCE [LARGE SCALE GENOMIC DNA]</scope>
    <source>
        <strain evidence="2">G3</strain>
    </source>
</reference>
<dbReference type="Gene3D" id="2.130.10.30">
    <property type="entry name" value="Regulator of chromosome condensation 1/beta-lactamase-inhibitor protein II"/>
    <property type="match status" value="2"/>
</dbReference>
<dbReference type="SUPFAM" id="SSF50985">
    <property type="entry name" value="RCC1/BLIP-II"/>
    <property type="match status" value="1"/>
</dbReference>